<dbReference type="PANTHER" id="PTHR43133:SF46">
    <property type="entry name" value="RNA POLYMERASE SIGMA-70 FACTOR ECF SUBFAMILY"/>
    <property type="match status" value="1"/>
</dbReference>
<dbReference type="InterPro" id="IPR007627">
    <property type="entry name" value="RNA_pol_sigma70_r2"/>
</dbReference>
<gene>
    <name evidence="7" type="ORF">GCM10011379_00740</name>
</gene>
<evidence type="ECO:0000256" key="2">
    <source>
        <dbReference type="ARBA" id="ARBA00023015"/>
    </source>
</evidence>
<dbReference type="InterPro" id="IPR014327">
    <property type="entry name" value="RNA_pol_sigma70_bacteroid"/>
</dbReference>
<reference evidence="7" key="1">
    <citation type="journal article" date="2014" name="Int. J. Syst. Evol. Microbiol.">
        <title>Complete genome sequence of Corynebacterium casei LMG S-19264T (=DSM 44701T), isolated from a smear-ripened cheese.</title>
        <authorList>
            <consortium name="US DOE Joint Genome Institute (JGI-PGF)"/>
            <person name="Walter F."/>
            <person name="Albersmeier A."/>
            <person name="Kalinowski J."/>
            <person name="Ruckert C."/>
        </authorList>
    </citation>
    <scope>NUCLEOTIDE SEQUENCE</scope>
    <source>
        <strain evidence="7">CGMCC 1.15290</strain>
    </source>
</reference>
<dbReference type="Gene3D" id="1.10.10.10">
    <property type="entry name" value="Winged helix-like DNA-binding domain superfamily/Winged helix DNA-binding domain"/>
    <property type="match status" value="1"/>
</dbReference>
<keyword evidence="7" id="KW-0240">DNA-directed RNA polymerase</keyword>
<dbReference type="CDD" id="cd06171">
    <property type="entry name" value="Sigma70_r4"/>
    <property type="match status" value="1"/>
</dbReference>
<dbReference type="InterPro" id="IPR014284">
    <property type="entry name" value="RNA_pol_sigma-70_dom"/>
</dbReference>
<keyword evidence="8" id="KW-1185">Reference proteome</keyword>
<feature type="domain" description="RNA polymerase sigma factor 70 region 4 type 2" evidence="6">
    <location>
        <begin position="122"/>
        <end position="172"/>
    </location>
</feature>
<dbReference type="RefSeq" id="WP_188949574.1">
    <property type="nucleotide sequence ID" value="NZ_BMIB01000001.1"/>
</dbReference>
<keyword evidence="4" id="KW-0804">Transcription</keyword>
<sequence length="195" mass="23168">MSPVSNDPFPLSDADIHEQLFHNLFREYEQKLYVFVVRVLRSEELARDIIQDVFLKLWTMRDQLPHMENVNGYVYRMAENRVYDYLRAAATQERARKELWNRLQGAEGEPTDSRVEGREYAEVIQRAINQLPPQRKLIYLMNRQEGMKYKEIASELNISPHTVRNQLSEAFQQVGSYVRSHFTSLFYFLLFFLPG</sequence>
<dbReference type="InterPro" id="IPR013325">
    <property type="entry name" value="RNA_pol_sigma_r2"/>
</dbReference>
<dbReference type="SUPFAM" id="SSF88659">
    <property type="entry name" value="Sigma3 and sigma4 domains of RNA polymerase sigma factors"/>
    <property type="match status" value="1"/>
</dbReference>
<comment type="similarity">
    <text evidence="1">Belongs to the sigma-70 factor family. ECF subfamily.</text>
</comment>
<keyword evidence="3" id="KW-0731">Sigma factor</keyword>
<dbReference type="Gene3D" id="1.10.1740.10">
    <property type="match status" value="1"/>
</dbReference>
<dbReference type="GO" id="GO:0000428">
    <property type="term" value="C:DNA-directed RNA polymerase complex"/>
    <property type="evidence" value="ECO:0007669"/>
    <property type="project" value="UniProtKB-KW"/>
</dbReference>
<dbReference type="Pfam" id="PF08281">
    <property type="entry name" value="Sigma70_r4_2"/>
    <property type="match status" value="1"/>
</dbReference>
<keyword evidence="2" id="KW-0805">Transcription regulation</keyword>
<evidence type="ECO:0000259" key="5">
    <source>
        <dbReference type="Pfam" id="PF04542"/>
    </source>
</evidence>
<organism evidence="7 8">
    <name type="scientific">Filimonas zeae</name>
    <dbReference type="NCBI Taxonomy" id="1737353"/>
    <lineage>
        <taxon>Bacteria</taxon>
        <taxon>Pseudomonadati</taxon>
        <taxon>Bacteroidota</taxon>
        <taxon>Chitinophagia</taxon>
        <taxon>Chitinophagales</taxon>
        <taxon>Chitinophagaceae</taxon>
        <taxon>Filimonas</taxon>
    </lineage>
</organism>
<dbReference type="NCBIfam" id="TIGR02937">
    <property type="entry name" value="sigma70-ECF"/>
    <property type="match status" value="1"/>
</dbReference>
<evidence type="ECO:0000256" key="3">
    <source>
        <dbReference type="ARBA" id="ARBA00023082"/>
    </source>
</evidence>
<evidence type="ECO:0000256" key="1">
    <source>
        <dbReference type="ARBA" id="ARBA00010641"/>
    </source>
</evidence>
<dbReference type="GO" id="GO:0003677">
    <property type="term" value="F:DNA binding"/>
    <property type="evidence" value="ECO:0007669"/>
    <property type="project" value="InterPro"/>
</dbReference>
<accession>A0A917IJY5</accession>
<name>A0A917IJY5_9BACT</name>
<dbReference type="InterPro" id="IPR039425">
    <property type="entry name" value="RNA_pol_sigma-70-like"/>
</dbReference>
<proteinExistence type="inferred from homology"/>
<protein>
    <submittedName>
        <fullName evidence="7">DNA-directed RNA polymerase sigma-70 factor</fullName>
    </submittedName>
</protein>
<dbReference type="InterPro" id="IPR013324">
    <property type="entry name" value="RNA_pol_sigma_r3/r4-like"/>
</dbReference>
<dbReference type="AlphaFoldDB" id="A0A917IJY5"/>
<dbReference type="GO" id="GO:0006352">
    <property type="term" value="P:DNA-templated transcription initiation"/>
    <property type="evidence" value="ECO:0007669"/>
    <property type="project" value="InterPro"/>
</dbReference>
<evidence type="ECO:0000313" key="8">
    <source>
        <dbReference type="Proteomes" id="UP000627292"/>
    </source>
</evidence>
<comment type="caution">
    <text evidence="7">The sequence shown here is derived from an EMBL/GenBank/DDBJ whole genome shotgun (WGS) entry which is preliminary data.</text>
</comment>
<dbReference type="NCBIfam" id="TIGR02985">
    <property type="entry name" value="Sig70_bacteroi1"/>
    <property type="match status" value="1"/>
</dbReference>
<evidence type="ECO:0000313" key="7">
    <source>
        <dbReference type="EMBL" id="GGH56774.1"/>
    </source>
</evidence>
<dbReference type="PANTHER" id="PTHR43133">
    <property type="entry name" value="RNA POLYMERASE ECF-TYPE SIGMA FACTO"/>
    <property type="match status" value="1"/>
</dbReference>
<dbReference type="InterPro" id="IPR013249">
    <property type="entry name" value="RNA_pol_sigma70_r4_t2"/>
</dbReference>
<evidence type="ECO:0000259" key="6">
    <source>
        <dbReference type="Pfam" id="PF08281"/>
    </source>
</evidence>
<dbReference type="Pfam" id="PF04542">
    <property type="entry name" value="Sigma70_r2"/>
    <property type="match status" value="1"/>
</dbReference>
<evidence type="ECO:0000256" key="4">
    <source>
        <dbReference type="ARBA" id="ARBA00023163"/>
    </source>
</evidence>
<feature type="domain" description="RNA polymerase sigma-70 region 2" evidence="5">
    <location>
        <begin position="24"/>
        <end position="90"/>
    </location>
</feature>
<reference evidence="7" key="2">
    <citation type="submission" date="2020-09" db="EMBL/GenBank/DDBJ databases">
        <authorList>
            <person name="Sun Q."/>
            <person name="Zhou Y."/>
        </authorList>
    </citation>
    <scope>NUCLEOTIDE SEQUENCE</scope>
    <source>
        <strain evidence="7">CGMCC 1.15290</strain>
    </source>
</reference>
<dbReference type="SUPFAM" id="SSF88946">
    <property type="entry name" value="Sigma2 domain of RNA polymerase sigma factors"/>
    <property type="match status" value="1"/>
</dbReference>
<dbReference type="GO" id="GO:0016987">
    <property type="term" value="F:sigma factor activity"/>
    <property type="evidence" value="ECO:0007669"/>
    <property type="project" value="UniProtKB-KW"/>
</dbReference>
<dbReference type="Proteomes" id="UP000627292">
    <property type="component" value="Unassembled WGS sequence"/>
</dbReference>
<dbReference type="InterPro" id="IPR036388">
    <property type="entry name" value="WH-like_DNA-bd_sf"/>
</dbReference>
<dbReference type="EMBL" id="BMIB01000001">
    <property type="protein sequence ID" value="GGH56774.1"/>
    <property type="molecule type" value="Genomic_DNA"/>
</dbReference>